<keyword evidence="2" id="KW-0472">Membrane</keyword>
<evidence type="ECO:0000259" key="3">
    <source>
        <dbReference type="Pfam" id="PF01368"/>
    </source>
</evidence>
<proteinExistence type="predicted"/>
<keyword evidence="4" id="KW-0540">Nuclease</keyword>
<evidence type="ECO:0000313" key="4">
    <source>
        <dbReference type="EMBL" id="KAK1841337.1"/>
    </source>
</evidence>
<reference evidence="4" key="1">
    <citation type="submission" date="2023-01" db="EMBL/GenBank/DDBJ databases">
        <title>Colletotrichum chrysophilum M932 genome sequence.</title>
        <authorList>
            <person name="Baroncelli R."/>
        </authorList>
    </citation>
    <scope>NUCLEOTIDE SEQUENCE</scope>
    <source>
        <strain evidence="4">M932</strain>
    </source>
</reference>
<dbReference type="Gene3D" id="3.90.1640.30">
    <property type="match status" value="1"/>
</dbReference>
<feature type="transmembrane region" description="Helical" evidence="2">
    <location>
        <begin position="106"/>
        <end position="124"/>
    </location>
</feature>
<dbReference type="SUPFAM" id="SSF64182">
    <property type="entry name" value="DHH phosphoesterases"/>
    <property type="match status" value="1"/>
</dbReference>
<dbReference type="PANTHER" id="PTHR30255:SF2">
    <property type="entry name" value="SINGLE-STRANDED-DNA-SPECIFIC EXONUCLEASE RECJ"/>
    <property type="match status" value="1"/>
</dbReference>
<dbReference type="InterPro" id="IPR038763">
    <property type="entry name" value="DHH_sf"/>
</dbReference>
<feature type="transmembrane region" description="Helical" evidence="2">
    <location>
        <begin position="30"/>
        <end position="51"/>
    </location>
</feature>
<feature type="compositionally biased region" description="Basic and acidic residues" evidence="1">
    <location>
        <begin position="745"/>
        <end position="757"/>
    </location>
</feature>
<comment type="caution">
    <text evidence="4">The sequence shown here is derived from an EMBL/GenBank/DDBJ whole genome shotgun (WGS) entry which is preliminary data.</text>
</comment>
<dbReference type="PANTHER" id="PTHR30255">
    <property type="entry name" value="SINGLE-STRANDED-DNA-SPECIFIC EXONUCLEASE RECJ"/>
    <property type="match status" value="1"/>
</dbReference>
<keyword evidence="5" id="KW-1185">Reference proteome</keyword>
<dbReference type="InterPro" id="IPR051673">
    <property type="entry name" value="SSDNA_exonuclease_RecJ"/>
</dbReference>
<name>A0AAD9EB76_9PEZI</name>
<keyword evidence="4" id="KW-0378">Hydrolase</keyword>
<evidence type="ECO:0000256" key="2">
    <source>
        <dbReference type="SAM" id="Phobius"/>
    </source>
</evidence>
<dbReference type="Pfam" id="PF01368">
    <property type="entry name" value="DHH"/>
    <property type="match status" value="1"/>
</dbReference>
<sequence length="770" mass="83171">MGHPRGTKTASASAVAAASFGTAFIDPTGISLLTCLGASTAAVIGTTYHAAKAISKRSSKAMEETREKRANEQALALGMSPEKHMQFQHEIESTLRRLTSSLEGSFVSGVLLIGLPYMGITWAINTAETGYQIKRLKTLVDRAGGRRALVRTISKRNAAAQIATGAAVKTAVLSVTLGHDFDAAMQSIAGHFDDVDYKEMFLDTGDEHTTWLEHSVIEKTTNFVDQPQEAMKNMLEAAEGDFNGHTEAWNWEEGHSTEDVVALGAVVAVVNKAVDSAVDDPVHKGINRATGAAGKRTPHMPLVQRCGGPGTGGTRRFVIPTAQHSTRYFAMKRTATAASLTSGAKSTKKPRPAVPEYHLTTSVRNEDGSIVWPAPEDKMEAARSFIRECVAAGKPTLIIPDKDADGLTSGVILHRTLVLLGLDPSLISSYHPPKGTNIHDASCREAMSSHNPAYIFVLDQGSRPGPRLIDAPHRGIVIDHHHALEDDHPEDSLHVTACNSPPVATSSLLTYLICRELHEGVQEACDWLCAMGTHGDLGNTLKWEPPFPDMKPTFKTYTKKAINDAVSLINAPRRTASYDVPGAWDALLAAKSPKDLLSNKTLLAARADVNAEVERCTHTPPKFSSDGRVAVFRISSQAQVHPVIATRWAGHLSSARLEVVLVANEGYLPDLVNFSCRIPRCARAKEPPVNIIEVLNEVAAKSEDATLRERLGHSFARGHKEASGGIVPKAEFEELMAVMKVGKKVERESPKKARDKPAQGNTLLNYFGKS</sequence>
<dbReference type="InterPro" id="IPR001667">
    <property type="entry name" value="DDH_dom"/>
</dbReference>
<organism evidence="4 5">
    <name type="scientific">Colletotrichum chrysophilum</name>
    <dbReference type="NCBI Taxonomy" id="1836956"/>
    <lineage>
        <taxon>Eukaryota</taxon>
        <taxon>Fungi</taxon>
        <taxon>Dikarya</taxon>
        <taxon>Ascomycota</taxon>
        <taxon>Pezizomycotina</taxon>
        <taxon>Sordariomycetes</taxon>
        <taxon>Hypocreomycetidae</taxon>
        <taxon>Glomerellales</taxon>
        <taxon>Glomerellaceae</taxon>
        <taxon>Colletotrichum</taxon>
        <taxon>Colletotrichum gloeosporioides species complex</taxon>
    </lineage>
</organism>
<feature type="domain" description="DDH" evidence="3">
    <location>
        <begin position="397"/>
        <end position="520"/>
    </location>
</feature>
<evidence type="ECO:0000313" key="5">
    <source>
        <dbReference type="Proteomes" id="UP001243330"/>
    </source>
</evidence>
<keyword evidence="2" id="KW-1133">Transmembrane helix</keyword>
<evidence type="ECO:0000256" key="1">
    <source>
        <dbReference type="SAM" id="MobiDB-lite"/>
    </source>
</evidence>
<feature type="region of interest" description="Disordered" evidence="1">
    <location>
        <begin position="745"/>
        <end position="770"/>
    </location>
</feature>
<keyword evidence="2" id="KW-0812">Transmembrane</keyword>
<keyword evidence="4" id="KW-0269">Exonuclease</keyword>
<gene>
    <name evidence="4" type="ORF">CCHR01_16043</name>
</gene>
<dbReference type="Proteomes" id="UP001243330">
    <property type="component" value="Unassembled WGS sequence"/>
</dbReference>
<protein>
    <submittedName>
        <fullName evidence="4">Single-stranded-dna-specific exonuclease</fullName>
    </submittedName>
</protein>
<accession>A0AAD9EB76</accession>
<dbReference type="EMBL" id="JAQOWY010000489">
    <property type="protein sequence ID" value="KAK1841337.1"/>
    <property type="molecule type" value="Genomic_DNA"/>
</dbReference>
<dbReference type="AlphaFoldDB" id="A0AAD9EB76"/>
<dbReference type="GO" id="GO:0004527">
    <property type="term" value="F:exonuclease activity"/>
    <property type="evidence" value="ECO:0007669"/>
    <property type="project" value="UniProtKB-KW"/>
</dbReference>